<dbReference type="GO" id="GO:0030246">
    <property type="term" value="F:carbohydrate binding"/>
    <property type="evidence" value="ECO:0007669"/>
    <property type="project" value="InterPro"/>
</dbReference>
<dbReference type="PANTHER" id="PTHR46323">
    <property type="entry name" value="BETA-GALACTOSIDASE"/>
    <property type="match status" value="1"/>
</dbReference>
<dbReference type="InterPro" id="IPR011013">
    <property type="entry name" value="Gal_mutarotase_sf_dom"/>
</dbReference>
<dbReference type="SUPFAM" id="SSF49303">
    <property type="entry name" value="beta-Galactosidase/glucuronidase domain"/>
    <property type="match status" value="1"/>
</dbReference>
<evidence type="ECO:0000259" key="8">
    <source>
        <dbReference type="Pfam" id="PF16353"/>
    </source>
</evidence>
<dbReference type="InterPro" id="IPR036156">
    <property type="entry name" value="Beta-gal/glucu_dom_sf"/>
</dbReference>
<protein>
    <recommendedName>
        <fullName evidence="2">beta-galactosidase</fullName>
        <ecNumber evidence="2">3.2.1.23</ecNumber>
    </recommendedName>
    <alternativeName>
        <fullName evidence="5">Lactase</fullName>
    </alternativeName>
</protein>
<dbReference type="InterPro" id="IPR032312">
    <property type="entry name" value="LacZ_4"/>
</dbReference>
<dbReference type="InterPro" id="IPR013783">
    <property type="entry name" value="Ig-like_fold"/>
</dbReference>
<dbReference type="InterPro" id="IPR023232">
    <property type="entry name" value="Glyco_hydro_2_AS"/>
</dbReference>
<dbReference type="InterPro" id="IPR006101">
    <property type="entry name" value="Glyco_hydro_2"/>
</dbReference>
<sequence length="406" mass="44234">MRMVERDKNHPSIILWSLGNESAVGAAHYAMYKWSKSRDPSRPVQYEGGQGRSAVTDVICPMYARVPTISSWARGWDRRPVILCEYQHAMGNSNGNLKEYWDAFRAEKGLQGGFIWDWVDQGLLKHGDSTPKKWLYGGDFGDTPNDKQFCLNGLIWPGSNPASGHEGGQVPAAANWNPARVCRPQNAGAAQPLLISDPRHACVCAVLARGSLQLPAAGLAPGQAVTSAWLASSSLSELVTRMPVAGELWLNVEVTLLDATPWAPAGHLLAWEQCALPHISQQVPRPVIMRDASMFPLAVSEETVRGVQATIVRGSSGFQVAVAHDGSGLAELRAGDRSVLQSGPAPCFYRARTDNDKGEMAPGTSFGSRWRQAGLHQLIPTRAPRVVVEQPHESMVKVKLSWRLQP</sequence>
<comment type="catalytic activity">
    <reaction evidence="1">
        <text>Hydrolysis of terminal non-reducing beta-D-galactose residues in beta-D-galactosides.</text>
        <dbReference type="EC" id="3.2.1.23"/>
    </reaction>
</comment>
<dbReference type="InterPro" id="IPR017853">
    <property type="entry name" value="GH"/>
</dbReference>
<dbReference type="PRINTS" id="PR00132">
    <property type="entry name" value="GLHYDRLASE2"/>
</dbReference>
<feature type="domain" description="Beta-galactosidase" evidence="8">
    <location>
        <begin position="206"/>
        <end position="277"/>
    </location>
</feature>
<dbReference type="GO" id="GO:0005990">
    <property type="term" value="P:lactose catabolic process"/>
    <property type="evidence" value="ECO:0007669"/>
    <property type="project" value="TreeGrafter"/>
</dbReference>
<feature type="non-terminal residue" evidence="9">
    <location>
        <position position="406"/>
    </location>
</feature>
<name>A0AAE0KSQ6_9CHLO</name>
<gene>
    <name evidence="9" type="ORF">CYMTET_31673</name>
</gene>
<dbReference type="SUPFAM" id="SSF74650">
    <property type="entry name" value="Galactose mutarotase-like"/>
    <property type="match status" value="1"/>
</dbReference>
<evidence type="ECO:0000256" key="1">
    <source>
        <dbReference type="ARBA" id="ARBA00001412"/>
    </source>
</evidence>
<dbReference type="Gene3D" id="2.60.40.10">
    <property type="entry name" value="Immunoglobulins"/>
    <property type="match status" value="1"/>
</dbReference>
<dbReference type="Gene3D" id="3.20.20.80">
    <property type="entry name" value="Glycosidases"/>
    <property type="match status" value="1"/>
</dbReference>
<feature type="domain" description="Beta galactosidase small chain/" evidence="7">
    <location>
        <begin position="316"/>
        <end position="381"/>
    </location>
</feature>
<dbReference type="Pfam" id="PF02836">
    <property type="entry name" value="Glyco_hydro_2_C"/>
    <property type="match status" value="1"/>
</dbReference>
<evidence type="ECO:0000259" key="7">
    <source>
        <dbReference type="Pfam" id="PF02929"/>
    </source>
</evidence>
<dbReference type="EMBL" id="LGRX02018849">
    <property type="protein sequence ID" value="KAK3259323.1"/>
    <property type="molecule type" value="Genomic_DNA"/>
</dbReference>
<accession>A0AAE0KSQ6</accession>
<dbReference type="PROSITE" id="PS00608">
    <property type="entry name" value="GLYCOSYL_HYDROL_F2_2"/>
    <property type="match status" value="1"/>
</dbReference>
<comment type="caution">
    <text evidence="9">The sequence shown here is derived from an EMBL/GenBank/DDBJ whole genome shotgun (WGS) entry which is preliminary data.</text>
</comment>
<evidence type="ECO:0000259" key="6">
    <source>
        <dbReference type="Pfam" id="PF02836"/>
    </source>
</evidence>
<dbReference type="Proteomes" id="UP001190700">
    <property type="component" value="Unassembled WGS sequence"/>
</dbReference>
<keyword evidence="10" id="KW-1185">Reference proteome</keyword>
<evidence type="ECO:0000256" key="2">
    <source>
        <dbReference type="ARBA" id="ARBA00012756"/>
    </source>
</evidence>
<dbReference type="Pfam" id="PF16353">
    <property type="entry name" value="LacZ_4"/>
    <property type="match status" value="1"/>
</dbReference>
<dbReference type="EC" id="3.2.1.23" evidence="2"/>
<dbReference type="PANTHER" id="PTHR46323:SF2">
    <property type="entry name" value="BETA-GALACTOSIDASE"/>
    <property type="match status" value="1"/>
</dbReference>
<reference evidence="9 10" key="1">
    <citation type="journal article" date="2015" name="Genome Biol. Evol.">
        <title>Comparative Genomics of a Bacterivorous Green Alga Reveals Evolutionary Causalities and Consequences of Phago-Mixotrophic Mode of Nutrition.</title>
        <authorList>
            <person name="Burns J.A."/>
            <person name="Paasch A."/>
            <person name="Narechania A."/>
            <person name="Kim E."/>
        </authorList>
    </citation>
    <scope>NUCLEOTIDE SEQUENCE [LARGE SCALE GENOMIC DNA]</scope>
    <source>
        <strain evidence="9 10">PLY_AMNH</strain>
    </source>
</reference>
<dbReference type="GO" id="GO:0009341">
    <property type="term" value="C:beta-galactosidase complex"/>
    <property type="evidence" value="ECO:0007669"/>
    <property type="project" value="TreeGrafter"/>
</dbReference>
<evidence type="ECO:0000256" key="5">
    <source>
        <dbReference type="ARBA" id="ARBA00032230"/>
    </source>
</evidence>
<evidence type="ECO:0000313" key="9">
    <source>
        <dbReference type="EMBL" id="KAK3259323.1"/>
    </source>
</evidence>
<dbReference type="InterPro" id="IPR004199">
    <property type="entry name" value="B-gal_small/dom_5"/>
</dbReference>
<evidence type="ECO:0000256" key="4">
    <source>
        <dbReference type="ARBA" id="ARBA00023295"/>
    </source>
</evidence>
<evidence type="ECO:0000256" key="3">
    <source>
        <dbReference type="ARBA" id="ARBA00022801"/>
    </source>
</evidence>
<dbReference type="InterPro" id="IPR050347">
    <property type="entry name" value="Bact_Beta-galactosidase"/>
</dbReference>
<organism evidence="9 10">
    <name type="scientific">Cymbomonas tetramitiformis</name>
    <dbReference type="NCBI Taxonomy" id="36881"/>
    <lineage>
        <taxon>Eukaryota</taxon>
        <taxon>Viridiplantae</taxon>
        <taxon>Chlorophyta</taxon>
        <taxon>Pyramimonadophyceae</taxon>
        <taxon>Pyramimonadales</taxon>
        <taxon>Pyramimonadaceae</taxon>
        <taxon>Cymbomonas</taxon>
    </lineage>
</organism>
<dbReference type="Gene3D" id="2.70.98.10">
    <property type="match status" value="1"/>
</dbReference>
<feature type="domain" description="Glycoside hydrolase family 2 catalytic" evidence="6">
    <location>
        <begin position="2"/>
        <end position="164"/>
    </location>
</feature>
<dbReference type="SUPFAM" id="SSF51445">
    <property type="entry name" value="(Trans)glycosidases"/>
    <property type="match status" value="1"/>
</dbReference>
<dbReference type="InterPro" id="IPR006103">
    <property type="entry name" value="Glyco_hydro_2_cat"/>
</dbReference>
<dbReference type="Pfam" id="PF02929">
    <property type="entry name" value="Bgal_small_N"/>
    <property type="match status" value="1"/>
</dbReference>
<evidence type="ECO:0000313" key="10">
    <source>
        <dbReference type="Proteomes" id="UP001190700"/>
    </source>
</evidence>
<dbReference type="InterPro" id="IPR014718">
    <property type="entry name" value="GH-type_carb-bd"/>
</dbReference>
<keyword evidence="3" id="KW-0378">Hydrolase</keyword>
<proteinExistence type="predicted"/>
<keyword evidence="4" id="KW-0326">Glycosidase</keyword>
<dbReference type="AlphaFoldDB" id="A0AAE0KSQ6"/>
<dbReference type="GO" id="GO:0004565">
    <property type="term" value="F:beta-galactosidase activity"/>
    <property type="evidence" value="ECO:0007669"/>
    <property type="project" value="UniProtKB-EC"/>
</dbReference>